<dbReference type="SMART" id="SM00913">
    <property type="entry name" value="IBN_N"/>
    <property type="match status" value="1"/>
</dbReference>
<evidence type="ECO:0000256" key="4">
    <source>
        <dbReference type="ARBA" id="ARBA00022490"/>
    </source>
</evidence>
<dbReference type="InterPro" id="IPR057672">
    <property type="entry name" value="TPR_IPO4/5"/>
</dbReference>
<dbReference type="PROSITE" id="PS50166">
    <property type="entry name" value="IMPORTIN_B_NT"/>
    <property type="match status" value="1"/>
</dbReference>
<dbReference type="OrthoDB" id="7862313at2759"/>
<dbReference type="AlphaFoldDB" id="C1MTD7"/>
<keyword evidence="3" id="KW-0813">Transport</keyword>
<keyword evidence="5" id="KW-0677">Repeat</keyword>
<keyword evidence="4" id="KW-0963">Cytoplasm</keyword>
<name>C1MTD7_MICPC</name>
<dbReference type="GO" id="GO:0031267">
    <property type="term" value="F:small GTPase binding"/>
    <property type="evidence" value="ECO:0007669"/>
    <property type="project" value="InterPro"/>
</dbReference>
<dbReference type="eggNOG" id="KOG2171">
    <property type="taxonomic scope" value="Eukaryota"/>
</dbReference>
<evidence type="ECO:0000259" key="10">
    <source>
        <dbReference type="PROSITE" id="PS50166"/>
    </source>
</evidence>
<feature type="domain" description="Importin N-terminal" evidence="10">
    <location>
        <begin position="51"/>
        <end position="117"/>
    </location>
</feature>
<dbReference type="GO" id="GO:0006606">
    <property type="term" value="P:protein import into nucleus"/>
    <property type="evidence" value="ECO:0007669"/>
    <property type="project" value="InterPro"/>
</dbReference>
<dbReference type="InterPro" id="IPR040122">
    <property type="entry name" value="Importin_beta"/>
</dbReference>
<dbReference type="InterPro" id="IPR001494">
    <property type="entry name" value="Importin-beta_N"/>
</dbReference>
<evidence type="ECO:0000313" key="11">
    <source>
        <dbReference type="EMBL" id="EEH56925.1"/>
    </source>
</evidence>
<feature type="region of interest" description="Disordered" evidence="9">
    <location>
        <begin position="838"/>
        <end position="864"/>
    </location>
</feature>
<dbReference type="Gene3D" id="1.25.10.10">
    <property type="entry name" value="Leucine-rich Repeat Variant"/>
    <property type="match status" value="1"/>
</dbReference>
<keyword evidence="7" id="KW-0539">Nucleus</keyword>
<evidence type="ECO:0000256" key="3">
    <source>
        <dbReference type="ARBA" id="ARBA00022448"/>
    </source>
</evidence>
<dbReference type="InterPro" id="IPR016024">
    <property type="entry name" value="ARM-type_fold"/>
</dbReference>
<evidence type="ECO:0000256" key="8">
    <source>
        <dbReference type="PROSITE-ProRule" id="PRU00103"/>
    </source>
</evidence>
<dbReference type="PROSITE" id="PS50077">
    <property type="entry name" value="HEAT_REPEAT"/>
    <property type="match status" value="1"/>
</dbReference>
<feature type="compositionally biased region" description="Acidic residues" evidence="9">
    <location>
        <begin position="853"/>
        <end position="864"/>
    </location>
</feature>
<protein>
    <submittedName>
        <fullName evidence="11">Predicted protein</fullName>
    </submittedName>
</protein>
<dbReference type="PANTHER" id="PTHR10527">
    <property type="entry name" value="IMPORTIN BETA"/>
    <property type="match status" value="1"/>
</dbReference>
<evidence type="ECO:0000256" key="9">
    <source>
        <dbReference type="SAM" id="MobiDB-lite"/>
    </source>
</evidence>
<gene>
    <name evidence="11" type="ORF">MICPUCDRAFT_47297</name>
</gene>
<feature type="region of interest" description="Disordered" evidence="9">
    <location>
        <begin position="1"/>
        <end position="25"/>
    </location>
</feature>
<dbReference type="InterPro" id="IPR011989">
    <property type="entry name" value="ARM-like"/>
</dbReference>
<dbReference type="Pfam" id="PF25780">
    <property type="entry name" value="TPR_IPO5"/>
    <property type="match status" value="2"/>
</dbReference>
<keyword evidence="12" id="KW-1185">Reference proteome</keyword>
<dbReference type="SUPFAM" id="SSF48371">
    <property type="entry name" value="ARM repeat"/>
    <property type="match status" value="2"/>
</dbReference>
<dbReference type="EMBL" id="GG663739">
    <property type="protein sequence ID" value="EEH56925.1"/>
    <property type="molecule type" value="Genomic_DNA"/>
</dbReference>
<dbReference type="Pfam" id="PF13513">
    <property type="entry name" value="HEAT_EZ"/>
    <property type="match status" value="1"/>
</dbReference>
<evidence type="ECO:0000256" key="7">
    <source>
        <dbReference type="ARBA" id="ARBA00023242"/>
    </source>
</evidence>
<evidence type="ECO:0000256" key="2">
    <source>
        <dbReference type="ARBA" id="ARBA00004496"/>
    </source>
</evidence>
<feature type="region of interest" description="Disordered" evidence="9">
    <location>
        <begin position="654"/>
        <end position="681"/>
    </location>
</feature>
<dbReference type="GeneID" id="9684286"/>
<dbReference type="OMA" id="VMPRIRH"/>
<reference evidence="11 12" key="1">
    <citation type="journal article" date="2009" name="Science">
        <title>Green evolution and dynamic adaptations revealed by genomes of the marine picoeukaryotes Micromonas.</title>
        <authorList>
            <person name="Worden A.Z."/>
            <person name="Lee J.H."/>
            <person name="Mock T."/>
            <person name="Rouze P."/>
            <person name="Simmons M.P."/>
            <person name="Aerts A.L."/>
            <person name="Allen A.E."/>
            <person name="Cuvelier M.L."/>
            <person name="Derelle E."/>
            <person name="Everett M.V."/>
            <person name="Foulon E."/>
            <person name="Grimwood J."/>
            <person name="Gundlach H."/>
            <person name="Henrissat B."/>
            <person name="Napoli C."/>
            <person name="McDonald S.M."/>
            <person name="Parker M.S."/>
            <person name="Rombauts S."/>
            <person name="Salamov A."/>
            <person name="Von Dassow P."/>
            <person name="Badger J.H."/>
            <person name="Coutinho P.M."/>
            <person name="Demir E."/>
            <person name="Dubchak I."/>
            <person name="Gentemann C."/>
            <person name="Eikrem W."/>
            <person name="Gready J.E."/>
            <person name="John U."/>
            <person name="Lanier W."/>
            <person name="Lindquist E.A."/>
            <person name="Lucas S."/>
            <person name="Mayer K.F."/>
            <person name="Moreau H."/>
            <person name="Not F."/>
            <person name="Otillar R."/>
            <person name="Panaud O."/>
            <person name="Pangilinan J."/>
            <person name="Paulsen I."/>
            <person name="Piegu B."/>
            <person name="Poliakov A."/>
            <person name="Robbens S."/>
            <person name="Schmutz J."/>
            <person name="Toulza E."/>
            <person name="Wyss T."/>
            <person name="Zelensky A."/>
            <person name="Zhou K."/>
            <person name="Armbrust E.V."/>
            <person name="Bhattacharya D."/>
            <person name="Goodenough U.W."/>
            <person name="Van de Peer Y."/>
            <person name="Grigoriev I.V."/>
        </authorList>
    </citation>
    <scope>NUCLEOTIDE SEQUENCE [LARGE SCALE GENOMIC DNA]</scope>
    <source>
        <strain evidence="11 12">CCMP1545</strain>
    </source>
</reference>
<dbReference type="Proteomes" id="UP000001876">
    <property type="component" value="Unassembled WGS sequence"/>
</dbReference>
<dbReference type="GO" id="GO:0005737">
    <property type="term" value="C:cytoplasm"/>
    <property type="evidence" value="ECO:0007669"/>
    <property type="project" value="UniProtKB-SubCell"/>
</dbReference>
<organism evidence="12">
    <name type="scientific">Micromonas pusilla (strain CCMP1545)</name>
    <name type="common">Picoplanktonic green alga</name>
    <dbReference type="NCBI Taxonomy" id="564608"/>
    <lineage>
        <taxon>Eukaryota</taxon>
        <taxon>Viridiplantae</taxon>
        <taxon>Chlorophyta</taxon>
        <taxon>Mamiellophyceae</taxon>
        <taxon>Mamiellales</taxon>
        <taxon>Mamiellaceae</taxon>
        <taxon>Micromonas</taxon>
    </lineage>
</organism>
<evidence type="ECO:0000256" key="5">
    <source>
        <dbReference type="ARBA" id="ARBA00022737"/>
    </source>
</evidence>
<sequence length="1151" mass="120466">MASSSGGMTHAQPRGSKRASRPLPLPGATLANLPEILRALLASDNDARGVAEATLRQLSRDPHVVPSLLAIARSDADANARQMAAVILKRRVIAHWQRLGESTRDAVKQSLLEGVVREPMHLVKRAIADVLGKVAKATFATGSWSELPEFLAQCTQSPEESHRDVAYVVFASLTESIVSQARSSSSFLIAHHHRAMTAGPNAAHFATLGGLFNNGLGDASAKVRLSALRATLALVSNASGDASGPEMAIVRGLVPGVLAAARRAVAAGEEDHAGVAYEVLDELIESTPAALAGKVPELVAFCVEVASSPSLGTTTRRRALDVVAFLGAISLHWSPYDPVGVVNACDPNNEDEAQVQTVAAQLVDLLALNVPAKHVLPEALQFASDAVRSGDPKRRHAAVAALGIVAEGCADGLARVAPTIVPNVVAALSDPSSREVRGAAAFALGQFAEHLRDVEAHHATVLPALLSALPAEPHKTTQEKMMYAMDAWLEQLDDSNVAPYVQPLLEIVFTALDRAATTRPQVREMLLGACASAAAAAGAAMHAHLPALLPRLERCLQASDDAELKCRARALEVLGMLVSASGGKEAMAPYVASAMHAAMAGFELDYGELREYAHGMFAEVVEAYGEEFEAYLPACLAKAAESLDLDDGVLYDSDEDAADRGRGYNDGFESDSDDSDGGGGGGRGERYSVFSGICEEKAAACKAIANYAHHAPRAFTPRLNEFVDRVGRMCDYMHEMVRAQAHLAMARLARCALEAAPPPATESLAVVDAALCATQRACLEDDDREAVATAMEAAAEVLKSVGAAAGGGVAFVIEKGHVAELAAHCLAVLEGRAACQEGEHDELEHATRNGGGGDDEEEEDEDEEAELGLIVLEGVAELLPALVTFAGAASHASFQPHVAALLRRTSVNRPEGQRSVAYATFVEVVRAIGAPAAVIVPMALPGCARELSSAESGGLRRNCAYCAGVLAELCGSAAEASKYLPTLAPALAALLDDEDEEQGVKDNAASACVRILTMHQCAAAKDPATGPALLDRTLRALPLREDFEEAAAAYGGLCALLRVDDPEVNVFAPRIVQTFALVATEEAGKAAKRLSAAAATARGAARFVDFVPADALRAMGACVTEMSSARADVHAVLARLPHEQQAALMGLSNVQ</sequence>
<proteinExistence type="predicted"/>
<evidence type="ECO:0000313" key="12">
    <source>
        <dbReference type="Proteomes" id="UP000001876"/>
    </source>
</evidence>
<feature type="repeat" description="HEAT" evidence="8">
    <location>
        <begin position="420"/>
        <end position="458"/>
    </location>
</feature>
<comment type="subcellular location">
    <subcellularLocation>
        <location evidence="2">Cytoplasm</location>
    </subcellularLocation>
    <subcellularLocation>
        <location evidence="1">Nucleus</location>
    </subcellularLocation>
</comment>
<dbReference type="KEGG" id="mpp:MICPUCDRAFT_47297"/>
<evidence type="ECO:0000256" key="6">
    <source>
        <dbReference type="ARBA" id="ARBA00022927"/>
    </source>
</evidence>
<dbReference type="Pfam" id="PF03810">
    <property type="entry name" value="IBN_N"/>
    <property type="match status" value="1"/>
</dbReference>
<dbReference type="RefSeq" id="XP_003058470.1">
    <property type="nucleotide sequence ID" value="XM_003058424.1"/>
</dbReference>
<accession>C1MTD7</accession>
<dbReference type="InterPro" id="IPR021133">
    <property type="entry name" value="HEAT_type_2"/>
</dbReference>
<keyword evidence="6" id="KW-0653">Protein transport</keyword>
<evidence type="ECO:0000256" key="1">
    <source>
        <dbReference type="ARBA" id="ARBA00004123"/>
    </source>
</evidence>
<dbReference type="STRING" id="564608.C1MTD7"/>